<protein>
    <recommendedName>
        <fullName evidence="3">Histidine kinase domain-containing protein</fullName>
    </recommendedName>
</protein>
<dbReference type="EMBL" id="BONG01000033">
    <property type="protein sequence ID" value="GIF91525.1"/>
    <property type="molecule type" value="Genomic_DNA"/>
</dbReference>
<dbReference type="GO" id="GO:0016301">
    <property type="term" value="F:kinase activity"/>
    <property type="evidence" value="ECO:0007669"/>
    <property type="project" value="UniProtKB-KW"/>
</dbReference>
<accession>A0A8J3NSZ1</accession>
<dbReference type="InterPro" id="IPR036890">
    <property type="entry name" value="HATPase_C_sf"/>
</dbReference>
<proteinExistence type="predicted"/>
<name>A0A8J3NSZ1_9ACTN</name>
<keyword evidence="2" id="KW-1133">Transmembrane helix</keyword>
<evidence type="ECO:0000259" key="3">
    <source>
        <dbReference type="PROSITE" id="PS50109"/>
    </source>
</evidence>
<feature type="transmembrane region" description="Helical" evidence="2">
    <location>
        <begin position="21"/>
        <end position="43"/>
    </location>
</feature>
<keyword evidence="1" id="KW-0418">Kinase</keyword>
<evidence type="ECO:0000313" key="5">
    <source>
        <dbReference type="Proteomes" id="UP000619293"/>
    </source>
</evidence>
<organism evidence="4 5">
    <name type="scientific">Catellatospora chokoriensis</name>
    <dbReference type="NCBI Taxonomy" id="310353"/>
    <lineage>
        <taxon>Bacteria</taxon>
        <taxon>Bacillati</taxon>
        <taxon>Actinomycetota</taxon>
        <taxon>Actinomycetes</taxon>
        <taxon>Micromonosporales</taxon>
        <taxon>Micromonosporaceae</taxon>
        <taxon>Catellatospora</taxon>
    </lineage>
</organism>
<keyword evidence="1" id="KW-0808">Transferase</keyword>
<dbReference type="PROSITE" id="PS50109">
    <property type="entry name" value="HIS_KIN"/>
    <property type="match status" value="1"/>
</dbReference>
<sequence length="338" mass="36857">MSVTDRRADEAHRITGSRTPLKILVSLVSFGFTFLTTYIFEALSTRPEVLVGLIASLFVAGVAFVVQFLYDLERRQAHMEANLERFAGDAQRLAGQRDAEAEQMRLLIRYVEEQLPIVIKNTFQLGQREEPLVRELAHSLNTPLAQMEATVLGMGGSTPSPGSPEAAILAGLRASKAFLATFRQVATLARDSQAWEADSISKTVQAAGELYVAKAANGARLDVILPDDLDGYGRNYVVAALLPLLENAVESSPSDRTVEVTAVLTARFYLLQVTNHVDGLPHLPDDMYVSGWSSKHDHEGLGLATVQTILASLDGASLTHTVDGSRVTFTIQLPRRRS</sequence>
<reference evidence="4 5" key="1">
    <citation type="submission" date="2021-01" db="EMBL/GenBank/DDBJ databases">
        <title>Whole genome shotgun sequence of Catellatospora chokoriensis NBRC 107358.</title>
        <authorList>
            <person name="Komaki H."/>
            <person name="Tamura T."/>
        </authorList>
    </citation>
    <scope>NUCLEOTIDE SEQUENCE [LARGE SCALE GENOMIC DNA]</scope>
    <source>
        <strain evidence="4 5">NBRC 107358</strain>
    </source>
</reference>
<dbReference type="Proteomes" id="UP000619293">
    <property type="component" value="Unassembled WGS sequence"/>
</dbReference>
<dbReference type="InterPro" id="IPR003594">
    <property type="entry name" value="HATPase_dom"/>
</dbReference>
<keyword evidence="2" id="KW-0812">Transmembrane</keyword>
<comment type="caution">
    <text evidence="4">The sequence shown here is derived from an EMBL/GenBank/DDBJ whole genome shotgun (WGS) entry which is preliminary data.</text>
</comment>
<dbReference type="InterPro" id="IPR005467">
    <property type="entry name" value="His_kinase_dom"/>
</dbReference>
<dbReference type="AlphaFoldDB" id="A0A8J3NSZ1"/>
<evidence type="ECO:0000256" key="2">
    <source>
        <dbReference type="SAM" id="Phobius"/>
    </source>
</evidence>
<feature type="transmembrane region" description="Helical" evidence="2">
    <location>
        <begin position="49"/>
        <end position="70"/>
    </location>
</feature>
<keyword evidence="2" id="KW-0472">Membrane</keyword>
<keyword evidence="5" id="KW-1185">Reference proteome</keyword>
<dbReference type="SMART" id="SM00387">
    <property type="entry name" value="HATPase_c"/>
    <property type="match status" value="1"/>
</dbReference>
<evidence type="ECO:0000313" key="4">
    <source>
        <dbReference type="EMBL" id="GIF91525.1"/>
    </source>
</evidence>
<dbReference type="Gene3D" id="3.30.565.10">
    <property type="entry name" value="Histidine kinase-like ATPase, C-terminal domain"/>
    <property type="match status" value="1"/>
</dbReference>
<feature type="domain" description="Histidine kinase" evidence="3">
    <location>
        <begin position="135"/>
        <end position="337"/>
    </location>
</feature>
<gene>
    <name evidence="4" type="ORF">Cch02nite_49690</name>
</gene>
<dbReference type="SUPFAM" id="SSF55874">
    <property type="entry name" value="ATPase domain of HSP90 chaperone/DNA topoisomerase II/histidine kinase"/>
    <property type="match status" value="1"/>
</dbReference>
<dbReference type="Pfam" id="PF02518">
    <property type="entry name" value="HATPase_c"/>
    <property type="match status" value="1"/>
</dbReference>
<evidence type="ECO:0000256" key="1">
    <source>
        <dbReference type="ARBA" id="ARBA00022777"/>
    </source>
</evidence>